<dbReference type="CDD" id="cd14789">
    <property type="entry name" value="Tiki"/>
    <property type="match status" value="1"/>
</dbReference>
<evidence type="ECO:0000256" key="10">
    <source>
        <dbReference type="ARBA" id="ARBA00023049"/>
    </source>
</evidence>
<sequence length="303" mass="33874">MHYKKVFIAVTAIFLLLSCSSGASNKTESSLLWKISGNGLQKPSYIFGTHHLVPISFLDSIPGIEAAFEETEQTVGELDMSDMSEMQMKIMGEGMLPPDIAYATLLSPEDTAVLDSMLRAVVGVGLDQLGQLKPAMLSNLVSISLYQRYYPSVASAQNIDYYFQEEALKRSRPVVGLETAEDQIYVLLNSQSLERQAEMLICMVKHPEMLKEQMDEMQAAYHAQDIEVLRQLYEKEIPDDPCPSTEEEKNVLNGDRNRKWLDQLPSIMEDKSSFIAVGCLHLPGDEGLIEGLKKLGYNVEAVR</sequence>
<organism evidence="14 15">
    <name type="scientific">Proteiniphilum saccharofermentans</name>
    <dbReference type="NCBI Taxonomy" id="1642647"/>
    <lineage>
        <taxon>Bacteria</taxon>
        <taxon>Pseudomonadati</taxon>
        <taxon>Bacteroidota</taxon>
        <taxon>Bacteroidia</taxon>
        <taxon>Bacteroidales</taxon>
        <taxon>Dysgonomonadaceae</taxon>
        <taxon>Proteiniphilum</taxon>
    </lineage>
</organism>
<dbReference type="PANTHER" id="PTHR31120">
    <property type="entry name" value="METALLOPROTEASE TIKI"/>
    <property type="match status" value="1"/>
</dbReference>
<dbReference type="Proteomes" id="UP000187464">
    <property type="component" value="Chromosome I"/>
</dbReference>
<keyword evidence="5" id="KW-0812">Transmembrane</keyword>
<keyword evidence="9" id="KW-1133">Transmembrane helix</keyword>
<dbReference type="Pfam" id="PF01963">
    <property type="entry name" value="TraB_PrgY_gumN"/>
    <property type="match status" value="1"/>
</dbReference>
<evidence type="ECO:0000313" key="14">
    <source>
        <dbReference type="EMBL" id="SCD21937.1"/>
    </source>
</evidence>
<dbReference type="GO" id="GO:0030178">
    <property type="term" value="P:negative regulation of Wnt signaling pathway"/>
    <property type="evidence" value="ECO:0007669"/>
    <property type="project" value="InterPro"/>
</dbReference>
<evidence type="ECO:0000313" key="15">
    <source>
        <dbReference type="Proteomes" id="UP000187464"/>
    </source>
</evidence>
<dbReference type="GO" id="GO:0004222">
    <property type="term" value="F:metalloendopeptidase activity"/>
    <property type="evidence" value="ECO:0007669"/>
    <property type="project" value="TreeGrafter"/>
</dbReference>
<keyword evidence="15" id="KW-1185">Reference proteome</keyword>
<evidence type="ECO:0000256" key="9">
    <source>
        <dbReference type="ARBA" id="ARBA00022989"/>
    </source>
</evidence>
<dbReference type="GO" id="GO:0046872">
    <property type="term" value="F:metal ion binding"/>
    <property type="evidence" value="ECO:0007669"/>
    <property type="project" value="UniProtKB-KW"/>
</dbReference>
<dbReference type="AlphaFoldDB" id="A0A1R3TBF1"/>
<dbReference type="PROSITE" id="PS51257">
    <property type="entry name" value="PROKAR_LIPOPROTEIN"/>
    <property type="match status" value="1"/>
</dbReference>
<dbReference type="InterPro" id="IPR002816">
    <property type="entry name" value="TraB/PrgY/GumN_fam"/>
</dbReference>
<evidence type="ECO:0000256" key="1">
    <source>
        <dbReference type="ARBA" id="ARBA00001936"/>
    </source>
</evidence>
<evidence type="ECO:0000256" key="2">
    <source>
        <dbReference type="ARBA" id="ARBA00001941"/>
    </source>
</evidence>
<gene>
    <name evidence="14" type="ORF">PSM36_3148</name>
</gene>
<dbReference type="PANTHER" id="PTHR31120:SF6">
    <property type="entry name" value="METALLOPROTEASE TIKI HOMOLOG"/>
    <property type="match status" value="1"/>
</dbReference>
<reference evidence="14 15" key="1">
    <citation type="submission" date="2016-08" db="EMBL/GenBank/DDBJ databases">
        <authorList>
            <person name="Seilhamer J.J."/>
        </authorList>
    </citation>
    <scope>NUCLEOTIDE SEQUENCE [LARGE SCALE GENOMIC DNA]</scope>
    <source>
        <strain evidence="14">M3/6</strain>
    </source>
</reference>
<dbReference type="GO" id="GO:0016020">
    <property type="term" value="C:membrane"/>
    <property type="evidence" value="ECO:0007669"/>
    <property type="project" value="UniProtKB-SubCell"/>
</dbReference>
<keyword evidence="8" id="KW-0378">Hydrolase</keyword>
<evidence type="ECO:0000256" key="3">
    <source>
        <dbReference type="ARBA" id="ARBA00004479"/>
    </source>
</evidence>
<dbReference type="KEGG" id="psac:PSM36_3148"/>
<evidence type="ECO:0000256" key="8">
    <source>
        <dbReference type="ARBA" id="ARBA00022801"/>
    </source>
</evidence>
<protein>
    <submittedName>
        <fullName evidence="14">TraB family</fullName>
    </submittedName>
</protein>
<keyword evidence="7 13" id="KW-0732">Signal</keyword>
<accession>A0A1R3TBF1</accession>
<keyword evidence="10" id="KW-0482">Metalloprotease</keyword>
<dbReference type="GO" id="GO:0006508">
    <property type="term" value="P:proteolysis"/>
    <property type="evidence" value="ECO:0007669"/>
    <property type="project" value="UniProtKB-KW"/>
</dbReference>
<evidence type="ECO:0000256" key="6">
    <source>
        <dbReference type="ARBA" id="ARBA00022723"/>
    </source>
</evidence>
<comment type="cofactor">
    <cofactor evidence="1">
        <name>Mn(2+)</name>
        <dbReference type="ChEBI" id="CHEBI:29035"/>
    </cofactor>
</comment>
<evidence type="ECO:0000256" key="4">
    <source>
        <dbReference type="ARBA" id="ARBA00022670"/>
    </source>
</evidence>
<evidence type="ECO:0000256" key="5">
    <source>
        <dbReference type="ARBA" id="ARBA00022692"/>
    </source>
</evidence>
<keyword evidence="12" id="KW-0325">Glycoprotein</keyword>
<name>A0A1R3TBF1_9BACT</name>
<keyword evidence="11" id="KW-0472">Membrane</keyword>
<evidence type="ECO:0000256" key="11">
    <source>
        <dbReference type="ARBA" id="ARBA00023136"/>
    </source>
</evidence>
<evidence type="ECO:0000256" key="13">
    <source>
        <dbReference type="SAM" id="SignalP"/>
    </source>
</evidence>
<keyword evidence="6" id="KW-0479">Metal-binding</keyword>
<dbReference type="STRING" id="1642647.PSM36_3148"/>
<dbReference type="RefSeq" id="WP_076931668.1">
    <property type="nucleotide sequence ID" value="NZ_LT605205.1"/>
</dbReference>
<keyword evidence="4" id="KW-0645">Protease</keyword>
<evidence type="ECO:0000256" key="12">
    <source>
        <dbReference type="ARBA" id="ARBA00023180"/>
    </source>
</evidence>
<comment type="subcellular location">
    <subcellularLocation>
        <location evidence="3">Membrane</location>
        <topology evidence="3">Single-pass type I membrane protein</topology>
    </subcellularLocation>
</comment>
<dbReference type="InterPro" id="IPR040230">
    <property type="entry name" value="TIKI1/2-like"/>
</dbReference>
<dbReference type="EMBL" id="LT605205">
    <property type="protein sequence ID" value="SCD21937.1"/>
    <property type="molecule type" value="Genomic_DNA"/>
</dbReference>
<proteinExistence type="predicted"/>
<comment type="cofactor">
    <cofactor evidence="2">
        <name>Co(2+)</name>
        <dbReference type="ChEBI" id="CHEBI:48828"/>
    </cofactor>
</comment>
<feature type="signal peptide" evidence="13">
    <location>
        <begin position="1"/>
        <end position="23"/>
    </location>
</feature>
<feature type="chain" id="PRO_5012526113" evidence="13">
    <location>
        <begin position="24"/>
        <end position="303"/>
    </location>
</feature>
<evidence type="ECO:0000256" key="7">
    <source>
        <dbReference type="ARBA" id="ARBA00022729"/>
    </source>
</evidence>